<dbReference type="Pfam" id="PF11999">
    <property type="entry name" value="Ice_binding"/>
    <property type="match status" value="1"/>
</dbReference>
<sequence length="449" mass="45766">MKRLKRYTKIGFLGLFLVAFLAGCGGSDSSAPVAADPAAKDTKAITTYSLDGATGVIAESAKTILVTLPNGTPLEALVAKFTTTGDSVHVDAEPQTSASTPNDFNAAVEYTVTAEDKSQTVYTVTATVALADAKAITRYSIQNGAVFIDEAARTISVTMPAGTDKTALVATFITTGTSVDVVATGAQVSGVTVNDFTDPVDYLVTAGDLSEVTYTVTVTVRSALGPDPVNLGTAGNFVILAKTAVSTTGTTAVVGDIGVSPAAASYITGFSLIADSTNTFSTSSLVTGSIYAADYATPTPANMTTAISDMEIAFTDASGRSNTDFTELHAGDISGQTLVPGLYKWGTGVLITSAGVTLAGGADDVWIFQIAQDLTVNNSAIVTLLGGAQAKNIFWQVSGQATLGTAADFKGILLSQTLISFNTGAKMTGRALAQTAVTLDATAMTQPAL</sequence>
<feature type="chain" id="PRO_5005792493" description="DUF3494 domain-containing protein" evidence="3">
    <location>
        <begin position="31"/>
        <end position="449"/>
    </location>
</feature>
<evidence type="ECO:0000256" key="3">
    <source>
        <dbReference type="SAM" id="SignalP"/>
    </source>
</evidence>
<dbReference type="EMBL" id="CP010802">
    <property type="protein sequence ID" value="ALC17750.1"/>
    <property type="molecule type" value="Genomic_DNA"/>
</dbReference>
<reference evidence="4 5" key="1">
    <citation type="submission" date="2015-07" db="EMBL/GenBank/DDBJ databases">
        <title>Isolation and Genomic Characterization of a Novel Halophilic Metal-Reducing Deltaproteobacterium from the Deep Subsurface.</title>
        <authorList>
            <person name="Badalamenti J.P."/>
            <person name="Summers Z.M."/>
            <person name="Gralnick J.A."/>
            <person name="Bond D.R."/>
        </authorList>
    </citation>
    <scope>NUCLEOTIDE SEQUENCE [LARGE SCALE GENOMIC DNA]</scope>
    <source>
        <strain evidence="4 5">WTL</strain>
    </source>
</reference>
<dbReference type="RefSeq" id="WP_232426455.1">
    <property type="nucleotide sequence ID" value="NZ_CP010802.1"/>
</dbReference>
<dbReference type="PROSITE" id="PS51257">
    <property type="entry name" value="PROKAR_LIPOPROTEIN"/>
    <property type="match status" value="1"/>
</dbReference>
<evidence type="ECO:0008006" key="6">
    <source>
        <dbReference type="Google" id="ProtNLM"/>
    </source>
</evidence>
<evidence type="ECO:0000256" key="2">
    <source>
        <dbReference type="ARBA" id="ARBA00022729"/>
    </source>
</evidence>
<feature type="signal peptide" evidence="3">
    <location>
        <begin position="1"/>
        <end position="30"/>
    </location>
</feature>
<name>A0A0M4DJW6_9BACT</name>
<proteinExistence type="inferred from homology"/>
<dbReference type="KEGG" id="des:DSOUD_3024"/>
<dbReference type="AlphaFoldDB" id="A0A0M4DJW6"/>
<dbReference type="PATRIC" id="fig|1603606.3.peg.3260"/>
<organism evidence="4 5">
    <name type="scientific">Desulfuromonas soudanensis</name>
    <dbReference type="NCBI Taxonomy" id="1603606"/>
    <lineage>
        <taxon>Bacteria</taxon>
        <taxon>Pseudomonadati</taxon>
        <taxon>Thermodesulfobacteriota</taxon>
        <taxon>Desulfuromonadia</taxon>
        <taxon>Desulfuromonadales</taxon>
        <taxon>Desulfuromonadaceae</taxon>
        <taxon>Desulfuromonas</taxon>
    </lineage>
</organism>
<keyword evidence="5" id="KW-1185">Reference proteome</keyword>
<keyword evidence="2 3" id="KW-0732">Signal</keyword>
<evidence type="ECO:0000313" key="4">
    <source>
        <dbReference type="EMBL" id="ALC17750.1"/>
    </source>
</evidence>
<protein>
    <recommendedName>
        <fullName evidence="6">DUF3494 domain-containing protein</fullName>
    </recommendedName>
</protein>
<dbReference type="Proteomes" id="UP000057158">
    <property type="component" value="Chromosome"/>
</dbReference>
<evidence type="ECO:0000313" key="5">
    <source>
        <dbReference type="Proteomes" id="UP000057158"/>
    </source>
</evidence>
<accession>A0A0M4DJW6</accession>
<dbReference type="InterPro" id="IPR021884">
    <property type="entry name" value="Ice-bd_prot"/>
</dbReference>
<dbReference type="Gene3D" id="2.60.40.2340">
    <property type="match status" value="2"/>
</dbReference>
<evidence type="ECO:0000256" key="1">
    <source>
        <dbReference type="ARBA" id="ARBA00005445"/>
    </source>
</evidence>
<comment type="similarity">
    <text evidence="1">Belongs to the ice-binding protein family.</text>
</comment>
<dbReference type="STRING" id="1603606.DSOUD_3024"/>
<gene>
    <name evidence="4" type="ORF">DSOUD_3024</name>
</gene>